<feature type="non-terminal residue" evidence="2">
    <location>
        <position position="127"/>
    </location>
</feature>
<keyword evidence="1" id="KW-0812">Transmembrane</keyword>
<organism evidence="2 3">
    <name type="scientific">Candidatus Cellulosilyticum pullistercoris</name>
    <dbReference type="NCBI Taxonomy" id="2838521"/>
    <lineage>
        <taxon>Bacteria</taxon>
        <taxon>Bacillati</taxon>
        <taxon>Bacillota</taxon>
        <taxon>Clostridia</taxon>
        <taxon>Lachnospirales</taxon>
        <taxon>Cellulosilyticaceae</taxon>
        <taxon>Cellulosilyticum</taxon>
    </lineage>
</organism>
<keyword evidence="1" id="KW-0472">Membrane</keyword>
<dbReference type="EMBL" id="JAHLFQ010000078">
    <property type="protein sequence ID" value="MBU3803878.1"/>
    <property type="molecule type" value="Genomic_DNA"/>
</dbReference>
<name>A0A9E2KC52_9FIRM</name>
<proteinExistence type="predicted"/>
<dbReference type="Proteomes" id="UP000824229">
    <property type="component" value="Unassembled WGS sequence"/>
</dbReference>
<dbReference type="AlphaFoldDB" id="A0A9E2KC52"/>
<gene>
    <name evidence="2" type="ORF">H9872_03880</name>
</gene>
<evidence type="ECO:0000313" key="2">
    <source>
        <dbReference type="EMBL" id="MBU3803878.1"/>
    </source>
</evidence>
<reference evidence="2" key="1">
    <citation type="journal article" date="2021" name="PeerJ">
        <title>Extensive microbial diversity within the chicken gut microbiome revealed by metagenomics and culture.</title>
        <authorList>
            <person name="Gilroy R."/>
            <person name="Ravi A."/>
            <person name="Getino M."/>
            <person name="Pursley I."/>
            <person name="Horton D.L."/>
            <person name="Alikhan N.F."/>
            <person name="Baker D."/>
            <person name="Gharbi K."/>
            <person name="Hall N."/>
            <person name="Watson M."/>
            <person name="Adriaenssens E.M."/>
            <person name="Foster-Nyarko E."/>
            <person name="Jarju S."/>
            <person name="Secka A."/>
            <person name="Antonio M."/>
            <person name="Oren A."/>
            <person name="Chaudhuri R.R."/>
            <person name="La Ragione R."/>
            <person name="Hildebrand F."/>
            <person name="Pallen M.J."/>
        </authorList>
    </citation>
    <scope>NUCLEOTIDE SEQUENCE</scope>
    <source>
        <strain evidence="2">B5-657</strain>
    </source>
</reference>
<evidence type="ECO:0000256" key="1">
    <source>
        <dbReference type="SAM" id="Phobius"/>
    </source>
</evidence>
<feature type="transmembrane region" description="Helical" evidence="1">
    <location>
        <begin position="7"/>
        <end position="31"/>
    </location>
</feature>
<sequence>MKKNERGFTLLEMCISFILFAIMLESIWGFFSSIYMNYIQLNQQVSMVSEATNIEEFIKQEIRTADKVLITTMTGEHIEVTYKESPNNIDVKNKALKKIQYMVKIPKTSGRGYEKKECELVLSPISS</sequence>
<accession>A0A9E2KC52</accession>
<dbReference type="Pfam" id="PF07963">
    <property type="entry name" value="N_methyl"/>
    <property type="match status" value="1"/>
</dbReference>
<comment type="caution">
    <text evidence="2">The sequence shown here is derived from an EMBL/GenBank/DDBJ whole genome shotgun (WGS) entry which is preliminary data.</text>
</comment>
<evidence type="ECO:0000313" key="3">
    <source>
        <dbReference type="Proteomes" id="UP000824229"/>
    </source>
</evidence>
<protein>
    <submittedName>
        <fullName evidence="2">Type II secretion system GspH family protein</fullName>
    </submittedName>
</protein>
<keyword evidence="1" id="KW-1133">Transmembrane helix</keyword>
<reference evidence="2" key="2">
    <citation type="submission" date="2021-04" db="EMBL/GenBank/DDBJ databases">
        <authorList>
            <person name="Gilroy R."/>
        </authorList>
    </citation>
    <scope>NUCLEOTIDE SEQUENCE</scope>
    <source>
        <strain evidence="2">B5-657</strain>
    </source>
</reference>
<dbReference type="InterPro" id="IPR012902">
    <property type="entry name" value="N_methyl_site"/>
</dbReference>